<dbReference type="SUPFAM" id="SSF50952">
    <property type="entry name" value="Soluble quinoprotein glucose dehydrogenase"/>
    <property type="match status" value="1"/>
</dbReference>
<dbReference type="Pfam" id="PF22807">
    <property type="entry name" value="TrAA12"/>
    <property type="match status" value="1"/>
</dbReference>
<comment type="caution">
    <text evidence="2">The sequence shown here is derived from an EMBL/GenBank/DDBJ whole genome shotgun (WGS) entry which is preliminary data.</text>
</comment>
<feature type="domain" description="Pyrroloquinoline quinone-dependent pyranose dehydrogenase beta-propeller" evidence="1">
    <location>
        <begin position="3"/>
        <end position="338"/>
    </location>
</feature>
<dbReference type="InterPro" id="IPR011041">
    <property type="entry name" value="Quinoprot_gluc/sorb_DH_b-prop"/>
</dbReference>
<gene>
    <name evidence="2" type="ORF">Daesc_003749</name>
</gene>
<evidence type="ECO:0000313" key="2">
    <source>
        <dbReference type="EMBL" id="KAK6953787.1"/>
    </source>
</evidence>
<evidence type="ECO:0000313" key="3">
    <source>
        <dbReference type="Proteomes" id="UP001369815"/>
    </source>
</evidence>
<proteinExistence type="predicted"/>
<accession>A0AAX6MN10</accession>
<evidence type="ECO:0000259" key="1">
    <source>
        <dbReference type="Pfam" id="PF22807"/>
    </source>
</evidence>
<name>A0AAX6MN10_9PEZI</name>
<dbReference type="Proteomes" id="UP001369815">
    <property type="component" value="Unassembled WGS sequence"/>
</dbReference>
<sequence length="342" mass="36999">MSALNHGIYLGIDGNTLYASSATTVFRWSYNPKTGDIDGPPTIVVSGMSPDDHVTRTLIISPHCPDLLVVSHGSKGNVDYAAVDPGTARATVKVFNISAAPNGGYDFVKDGWRAGYGLRNEVGLVFDGNNMLWGVENSADQLTRNLNGVSTDIHNDNPAEELNYLGDINVSNDAWYGYPTCFTVWQPEVVLANATGGNQLDVGQQFVLAPNQTFDDNTCAQLSRPPRLTFQAHTAPLDAKFNAPKYTNLFVTLHGSWDRDPPVGYKLVAVPFERDPVDGGAYAPVAPENSKTGYVDIFYPPDEGKCSSSNCTRPVGLVFDQAGQLYMSSDTSGEVFKLIYSP</sequence>
<dbReference type="Gene3D" id="2.120.10.30">
    <property type="entry name" value="TolB, C-terminal domain"/>
    <property type="match status" value="1"/>
</dbReference>
<protein>
    <recommendedName>
        <fullName evidence="1">Pyrroloquinoline quinone-dependent pyranose dehydrogenase beta-propeller domain-containing protein</fullName>
    </recommendedName>
</protein>
<dbReference type="EMBL" id="JBANMG010000004">
    <property type="protein sequence ID" value="KAK6953787.1"/>
    <property type="molecule type" value="Genomic_DNA"/>
</dbReference>
<dbReference type="InterPro" id="IPR011042">
    <property type="entry name" value="6-blade_b-propeller_TolB-like"/>
</dbReference>
<dbReference type="AlphaFoldDB" id="A0AAX6MN10"/>
<dbReference type="InterPro" id="IPR054539">
    <property type="entry name" value="Beta-prop_PDH"/>
</dbReference>
<reference evidence="2 3" key="1">
    <citation type="journal article" date="2024" name="Front Chem Biol">
        <title>Unveiling the potential of Daldinia eschscholtzii MFLUCC 19-0629 through bioactivity and bioinformatics studies for enhanced sustainable agriculture production.</title>
        <authorList>
            <person name="Brooks S."/>
            <person name="Weaver J.A."/>
            <person name="Klomchit A."/>
            <person name="Alharthi S.A."/>
            <person name="Onlamun T."/>
            <person name="Nurani R."/>
            <person name="Vong T.K."/>
            <person name="Alberti F."/>
            <person name="Greco C."/>
        </authorList>
    </citation>
    <scope>NUCLEOTIDE SEQUENCE [LARGE SCALE GENOMIC DNA]</scope>
    <source>
        <strain evidence="2">MFLUCC 19-0629</strain>
    </source>
</reference>
<keyword evidence="3" id="KW-1185">Reference proteome</keyword>
<organism evidence="2 3">
    <name type="scientific">Daldinia eschscholtzii</name>
    <dbReference type="NCBI Taxonomy" id="292717"/>
    <lineage>
        <taxon>Eukaryota</taxon>
        <taxon>Fungi</taxon>
        <taxon>Dikarya</taxon>
        <taxon>Ascomycota</taxon>
        <taxon>Pezizomycotina</taxon>
        <taxon>Sordariomycetes</taxon>
        <taxon>Xylariomycetidae</taxon>
        <taxon>Xylariales</taxon>
        <taxon>Hypoxylaceae</taxon>
        <taxon>Daldinia</taxon>
    </lineage>
</organism>